<reference evidence="2" key="1">
    <citation type="journal article" date="2014" name="Int. J. Syst. Evol. Microbiol.">
        <title>Complete genome sequence of Corynebacterium casei LMG S-19264T (=DSM 44701T), isolated from a smear-ripened cheese.</title>
        <authorList>
            <consortium name="US DOE Joint Genome Institute (JGI-PGF)"/>
            <person name="Walter F."/>
            <person name="Albersmeier A."/>
            <person name="Kalinowski J."/>
            <person name="Ruckert C."/>
        </authorList>
    </citation>
    <scope>NUCLEOTIDE SEQUENCE</scope>
    <source>
        <strain evidence="2">VKM Ac-1069</strain>
    </source>
</reference>
<protein>
    <recommendedName>
        <fullName evidence="4">ATPase AAA-type core domain-containing protein</fullName>
    </recommendedName>
</protein>
<evidence type="ECO:0008006" key="4">
    <source>
        <dbReference type="Google" id="ProtNLM"/>
    </source>
</evidence>
<dbReference type="RefSeq" id="WP_231498152.1">
    <property type="nucleotide sequence ID" value="NZ_BAAAUZ010000011.1"/>
</dbReference>
<dbReference type="EMBL" id="BSFQ01000003">
    <property type="protein sequence ID" value="GLL09910.1"/>
    <property type="molecule type" value="Genomic_DNA"/>
</dbReference>
<gene>
    <name evidence="2" type="ORF">GCM10017577_10500</name>
</gene>
<accession>A0A9W6NU31</accession>
<reference evidence="2" key="2">
    <citation type="submission" date="2023-01" db="EMBL/GenBank/DDBJ databases">
        <authorList>
            <person name="Sun Q."/>
            <person name="Evtushenko L."/>
        </authorList>
    </citation>
    <scope>NUCLEOTIDE SEQUENCE</scope>
    <source>
        <strain evidence="2">VKM Ac-1069</strain>
    </source>
</reference>
<keyword evidence="3" id="KW-1185">Reference proteome</keyword>
<feature type="region of interest" description="Disordered" evidence="1">
    <location>
        <begin position="1"/>
        <end position="32"/>
    </location>
</feature>
<dbReference type="AlphaFoldDB" id="A0A9W6NU31"/>
<dbReference type="Proteomes" id="UP001143463">
    <property type="component" value="Unassembled WGS sequence"/>
</dbReference>
<sequence>MGRCASGGRRARSARRSSCAPSRTTTSPARIQDLTTQGSQFLIATHSPILLALPGARILEIGDDGDLRPVPYDDALPVRTTRDFLADPARTLRHLLG</sequence>
<comment type="caution">
    <text evidence="2">The sequence shown here is derived from an EMBL/GenBank/DDBJ whole genome shotgun (WGS) entry which is preliminary data.</text>
</comment>
<feature type="compositionally biased region" description="Low complexity" evidence="1">
    <location>
        <begin position="16"/>
        <end position="29"/>
    </location>
</feature>
<proteinExistence type="predicted"/>
<organism evidence="2 3">
    <name type="scientific">Pseudonocardia halophobica</name>
    <dbReference type="NCBI Taxonomy" id="29401"/>
    <lineage>
        <taxon>Bacteria</taxon>
        <taxon>Bacillati</taxon>
        <taxon>Actinomycetota</taxon>
        <taxon>Actinomycetes</taxon>
        <taxon>Pseudonocardiales</taxon>
        <taxon>Pseudonocardiaceae</taxon>
        <taxon>Pseudonocardia</taxon>
    </lineage>
</organism>
<evidence type="ECO:0000313" key="3">
    <source>
        <dbReference type="Proteomes" id="UP001143463"/>
    </source>
</evidence>
<evidence type="ECO:0000256" key="1">
    <source>
        <dbReference type="SAM" id="MobiDB-lite"/>
    </source>
</evidence>
<evidence type="ECO:0000313" key="2">
    <source>
        <dbReference type="EMBL" id="GLL09910.1"/>
    </source>
</evidence>
<name>A0A9W6NU31_9PSEU</name>